<feature type="chain" id="PRO_5003189250" description="Outer membrane protein beta-barrel domain-containing protein" evidence="1">
    <location>
        <begin position="22"/>
        <end position="179"/>
    </location>
</feature>
<evidence type="ECO:0000313" key="2">
    <source>
        <dbReference type="EMBL" id="ADQ80807.1"/>
    </source>
</evidence>
<evidence type="ECO:0000256" key="1">
    <source>
        <dbReference type="SAM" id="SignalP"/>
    </source>
</evidence>
<name>E4T7W3_PALPW</name>
<reference evidence="2 3" key="2">
    <citation type="journal article" date="2011" name="Stand. Genomic Sci.">
        <title>Complete genome sequence of Paludibacter propionicigenes type strain (WB4).</title>
        <authorList>
            <person name="Gronow S."/>
            <person name="Munk C."/>
            <person name="Lapidus A."/>
            <person name="Nolan M."/>
            <person name="Lucas S."/>
            <person name="Hammon N."/>
            <person name="Deshpande S."/>
            <person name="Cheng J.F."/>
            <person name="Tapia R."/>
            <person name="Han C."/>
            <person name="Goodwin L."/>
            <person name="Pitluck S."/>
            <person name="Liolios K."/>
            <person name="Ivanova N."/>
            <person name="Mavromatis K."/>
            <person name="Mikhailova N."/>
            <person name="Pati A."/>
            <person name="Chen A."/>
            <person name="Palaniappan K."/>
            <person name="Land M."/>
            <person name="Hauser L."/>
            <person name="Chang Y.J."/>
            <person name="Jeffries C.D."/>
            <person name="Brambilla E."/>
            <person name="Rohde M."/>
            <person name="Goker M."/>
            <person name="Detter J.C."/>
            <person name="Woyke T."/>
            <person name="Bristow J."/>
            <person name="Eisen J.A."/>
            <person name="Markowitz V."/>
            <person name="Hugenholtz P."/>
            <person name="Kyrpides N.C."/>
            <person name="Klenk H.P."/>
        </authorList>
    </citation>
    <scope>NUCLEOTIDE SEQUENCE [LARGE SCALE GENOMIC DNA]</scope>
    <source>
        <strain evidence="3">DSM 17365 / JCM 13257 / WB4</strain>
    </source>
</reference>
<keyword evidence="1" id="KW-0732">Signal</keyword>
<sequence length="179" mass="19801">MKTITLIIALVLLTVATNLSAQRRTSYSDEYGHALNIGLGIGGYSGYYGYYGHTLPVFDINYEFGVAKNFTLAPFITVYSYSDDNYRALVTPVGLKGTLYLDQLLHAGRNWDFYTAGSLGVSIVNTSWDANYKGDRAYYHSVDPLYLDLHLGAEYHFNKNIGAFLDLSTGISTIGIAIH</sequence>
<accession>E4T7W3</accession>
<evidence type="ECO:0008006" key="4">
    <source>
        <dbReference type="Google" id="ProtNLM"/>
    </source>
</evidence>
<evidence type="ECO:0000313" key="3">
    <source>
        <dbReference type="Proteomes" id="UP000008718"/>
    </source>
</evidence>
<keyword evidence="3" id="KW-1185">Reference proteome</keyword>
<proteinExistence type="predicted"/>
<dbReference type="STRING" id="694427.Palpr_2677"/>
<organism evidence="2 3">
    <name type="scientific">Paludibacter propionicigenes (strain DSM 17365 / JCM 13257 / WB4)</name>
    <dbReference type="NCBI Taxonomy" id="694427"/>
    <lineage>
        <taxon>Bacteria</taxon>
        <taxon>Pseudomonadati</taxon>
        <taxon>Bacteroidota</taxon>
        <taxon>Bacteroidia</taxon>
        <taxon>Bacteroidales</taxon>
        <taxon>Paludibacteraceae</taxon>
        <taxon>Paludibacter</taxon>
    </lineage>
</organism>
<dbReference type="RefSeq" id="WP_013446176.1">
    <property type="nucleotide sequence ID" value="NC_014734.1"/>
</dbReference>
<dbReference type="AlphaFoldDB" id="E4T7W3"/>
<dbReference type="EMBL" id="CP002345">
    <property type="protein sequence ID" value="ADQ80807.1"/>
    <property type="molecule type" value="Genomic_DNA"/>
</dbReference>
<dbReference type="OrthoDB" id="658990at2"/>
<gene>
    <name evidence="2" type="ordered locus">Palpr_2677</name>
</gene>
<dbReference type="KEGG" id="ppn:Palpr_2677"/>
<protein>
    <recommendedName>
        <fullName evidence="4">Outer membrane protein beta-barrel domain-containing protein</fullName>
    </recommendedName>
</protein>
<reference key="1">
    <citation type="submission" date="2010-11" db="EMBL/GenBank/DDBJ databases">
        <title>The complete genome of Paludibacter propionicigenes DSM 17365.</title>
        <authorList>
            <consortium name="US DOE Joint Genome Institute (JGI-PGF)"/>
            <person name="Lucas S."/>
            <person name="Copeland A."/>
            <person name="Lapidus A."/>
            <person name="Bruce D."/>
            <person name="Goodwin L."/>
            <person name="Pitluck S."/>
            <person name="Kyrpides N."/>
            <person name="Mavromatis K."/>
            <person name="Ivanova N."/>
            <person name="Munk A.C."/>
            <person name="Brettin T."/>
            <person name="Detter J.C."/>
            <person name="Han C."/>
            <person name="Tapia R."/>
            <person name="Land M."/>
            <person name="Hauser L."/>
            <person name="Markowitz V."/>
            <person name="Cheng J.-F."/>
            <person name="Hugenholtz P."/>
            <person name="Woyke T."/>
            <person name="Wu D."/>
            <person name="Gronow S."/>
            <person name="Wellnitz S."/>
            <person name="Brambilla E."/>
            <person name="Klenk H.-P."/>
            <person name="Eisen J.A."/>
        </authorList>
    </citation>
    <scope>NUCLEOTIDE SEQUENCE</scope>
    <source>
        <strain>WB4</strain>
    </source>
</reference>
<dbReference type="HOGENOM" id="CLU_1502074_0_0_10"/>
<feature type="signal peptide" evidence="1">
    <location>
        <begin position="1"/>
        <end position="21"/>
    </location>
</feature>
<dbReference type="Proteomes" id="UP000008718">
    <property type="component" value="Chromosome"/>
</dbReference>